<proteinExistence type="predicted"/>
<comment type="caution">
    <text evidence="1">The sequence shown here is derived from an EMBL/GenBank/DDBJ whole genome shotgun (WGS) entry which is preliminary data.</text>
</comment>
<dbReference type="AlphaFoldDB" id="A0A4Y2CNA2"/>
<dbReference type="EMBL" id="BGPR01000220">
    <property type="protein sequence ID" value="GBM05843.1"/>
    <property type="molecule type" value="Genomic_DNA"/>
</dbReference>
<protein>
    <submittedName>
        <fullName evidence="1">Uncharacterized protein</fullName>
    </submittedName>
</protein>
<evidence type="ECO:0000313" key="2">
    <source>
        <dbReference type="Proteomes" id="UP000499080"/>
    </source>
</evidence>
<organism evidence="1 2">
    <name type="scientific">Araneus ventricosus</name>
    <name type="common">Orbweaver spider</name>
    <name type="synonym">Epeira ventricosa</name>
    <dbReference type="NCBI Taxonomy" id="182803"/>
    <lineage>
        <taxon>Eukaryota</taxon>
        <taxon>Metazoa</taxon>
        <taxon>Ecdysozoa</taxon>
        <taxon>Arthropoda</taxon>
        <taxon>Chelicerata</taxon>
        <taxon>Arachnida</taxon>
        <taxon>Araneae</taxon>
        <taxon>Araneomorphae</taxon>
        <taxon>Entelegynae</taxon>
        <taxon>Araneoidea</taxon>
        <taxon>Araneidae</taxon>
        <taxon>Araneus</taxon>
    </lineage>
</organism>
<gene>
    <name evidence="1" type="ORF">AVEN_135225_1</name>
</gene>
<keyword evidence="2" id="KW-1185">Reference proteome</keyword>
<sequence>MNDVMTWGERFKCRHLNVSDLGAPKARYHIYCYREFLRTSERYSLKTKSEAFDTLCEYMESSDECQFTVQELQSVIKGFSNCQEAYTDKYLRNLLKERFQELLLPSSISG</sequence>
<accession>A0A4Y2CNA2</accession>
<reference evidence="1 2" key="1">
    <citation type="journal article" date="2019" name="Sci. Rep.">
        <title>Orb-weaving spider Araneus ventricosus genome elucidates the spidroin gene catalogue.</title>
        <authorList>
            <person name="Kono N."/>
            <person name="Nakamura H."/>
            <person name="Ohtoshi R."/>
            <person name="Moran D.A.P."/>
            <person name="Shinohara A."/>
            <person name="Yoshida Y."/>
            <person name="Fujiwara M."/>
            <person name="Mori M."/>
            <person name="Tomita M."/>
            <person name="Arakawa K."/>
        </authorList>
    </citation>
    <scope>NUCLEOTIDE SEQUENCE [LARGE SCALE GENOMIC DNA]</scope>
</reference>
<evidence type="ECO:0000313" key="1">
    <source>
        <dbReference type="EMBL" id="GBM05843.1"/>
    </source>
</evidence>
<dbReference type="OrthoDB" id="6753017at2759"/>
<name>A0A4Y2CNA2_ARAVE</name>
<dbReference type="Proteomes" id="UP000499080">
    <property type="component" value="Unassembled WGS sequence"/>
</dbReference>